<dbReference type="RefSeq" id="WP_147664895.1">
    <property type="nucleotide sequence ID" value="NZ_CP042905.2"/>
</dbReference>
<reference evidence="1 2" key="1">
    <citation type="journal article" date="2020" name="Nature">
        <title>Isolation of an archaeon at the prokaryote-eukaryote interface.</title>
        <authorList>
            <person name="Imachi H."/>
            <person name="Nobu M.K."/>
            <person name="Nakahara N."/>
            <person name="Morono Y."/>
            <person name="Ogawara M."/>
            <person name="Takaki Y."/>
            <person name="Takano Y."/>
            <person name="Uematsu K."/>
            <person name="Ikuta T."/>
            <person name="Ito M."/>
            <person name="Matsui Y."/>
            <person name="Miyazaki M."/>
            <person name="Murata K."/>
            <person name="Saito Y."/>
            <person name="Sakai S."/>
            <person name="Song C."/>
            <person name="Tasumi E."/>
            <person name="Yamanaka Y."/>
            <person name="Yamaguchi T."/>
            <person name="Kamagata Y."/>
            <person name="Tamaki H."/>
            <person name="Takai K."/>
        </authorList>
    </citation>
    <scope>NUCLEOTIDE SEQUENCE [LARGE SCALE GENOMIC DNA]</scope>
    <source>
        <strain evidence="1 2">MK-D1</strain>
    </source>
</reference>
<accession>A0A5B9DFX6</accession>
<dbReference type="AlphaFoldDB" id="A0A5B9DFX6"/>
<dbReference type="GeneID" id="41331816"/>
<keyword evidence="2" id="KW-1185">Reference proteome</keyword>
<name>A0A5B9DFX6_9ARCH</name>
<reference evidence="1 2" key="2">
    <citation type="journal article" date="2024" name="Int. J. Syst. Evol. Microbiol.">
        <title>Promethearchaeum syntrophicum gen. nov., sp. nov., an anaerobic, obligately syntrophic archaeon, the first isolate of the lineage 'Asgard' archaea, and proposal of the new archaeal phylum Promethearchaeota phyl. nov. and kingdom Promethearchaeati regn. nov.</title>
        <authorList>
            <person name="Imachi H."/>
            <person name="Nobu M.K."/>
            <person name="Kato S."/>
            <person name="Takaki Y."/>
            <person name="Miyazaki M."/>
            <person name="Miyata M."/>
            <person name="Ogawara M."/>
            <person name="Saito Y."/>
            <person name="Sakai S."/>
            <person name="Tahara Y.O."/>
            <person name="Takano Y."/>
            <person name="Tasumi E."/>
            <person name="Uematsu K."/>
            <person name="Yoshimura T."/>
            <person name="Itoh T."/>
            <person name="Ohkuma M."/>
            <person name="Takai K."/>
        </authorList>
    </citation>
    <scope>NUCLEOTIDE SEQUENCE [LARGE SCALE GENOMIC DNA]</scope>
    <source>
        <strain evidence="1 2">MK-D1</strain>
    </source>
</reference>
<dbReference type="KEGG" id="psyt:DSAG12_03850"/>
<evidence type="ECO:0000313" key="2">
    <source>
        <dbReference type="Proteomes" id="UP000321408"/>
    </source>
</evidence>
<gene>
    <name evidence="1" type="ORF">DSAG12_03850</name>
</gene>
<proteinExistence type="predicted"/>
<evidence type="ECO:0000313" key="1">
    <source>
        <dbReference type="EMBL" id="QEE18012.1"/>
    </source>
</evidence>
<dbReference type="EMBL" id="CP042905">
    <property type="protein sequence ID" value="QEE18012.1"/>
    <property type="molecule type" value="Genomic_DNA"/>
</dbReference>
<protein>
    <submittedName>
        <fullName evidence="1">Uncharacterized protein</fullName>
    </submittedName>
</protein>
<sequence length="145" mass="17126">MDESSLEFNRLFSIEEIESMNAIFHELIGIIRKIIKQDFKQKIRSRRHFKPITIITKENEIVIHQKKKIIQFSDLIAPLYDPKDWVSFNQVASVMLLEIVGGVAIWQLGVEWGEKFLEENVVKNLNKKYHDLLVLGQKRVFSIRF</sequence>
<organism evidence="1 2">
    <name type="scientific">Promethearchaeum syntrophicum</name>
    <dbReference type="NCBI Taxonomy" id="2594042"/>
    <lineage>
        <taxon>Archaea</taxon>
        <taxon>Promethearchaeati</taxon>
        <taxon>Promethearchaeota</taxon>
        <taxon>Promethearchaeia</taxon>
        <taxon>Promethearchaeales</taxon>
        <taxon>Promethearchaeaceae</taxon>
        <taxon>Promethearchaeum</taxon>
    </lineage>
</organism>
<dbReference type="Proteomes" id="UP000321408">
    <property type="component" value="Chromosome"/>
</dbReference>